<dbReference type="AlphaFoldDB" id="X0SX93"/>
<evidence type="ECO:0000313" key="1">
    <source>
        <dbReference type="EMBL" id="GAF85599.1"/>
    </source>
</evidence>
<protein>
    <submittedName>
        <fullName evidence="1">Uncharacterized protein</fullName>
    </submittedName>
</protein>
<sequence>MRKGDLEFQAKDCERARENKQVYNISEERYCREVCQFNKNGVCLWEK</sequence>
<organism evidence="1">
    <name type="scientific">marine sediment metagenome</name>
    <dbReference type="NCBI Taxonomy" id="412755"/>
    <lineage>
        <taxon>unclassified sequences</taxon>
        <taxon>metagenomes</taxon>
        <taxon>ecological metagenomes</taxon>
    </lineage>
</organism>
<gene>
    <name evidence="1" type="ORF">S01H1_02330</name>
</gene>
<reference evidence="1" key="1">
    <citation type="journal article" date="2014" name="Front. Microbiol.">
        <title>High frequency of phylogenetically diverse reductive dehalogenase-homologous genes in deep subseafloor sedimentary metagenomes.</title>
        <authorList>
            <person name="Kawai M."/>
            <person name="Futagami T."/>
            <person name="Toyoda A."/>
            <person name="Takaki Y."/>
            <person name="Nishi S."/>
            <person name="Hori S."/>
            <person name="Arai W."/>
            <person name="Tsubouchi T."/>
            <person name="Morono Y."/>
            <person name="Uchiyama I."/>
            <person name="Ito T."/>
            <person name="Fujiyama A."/>
            <person name="Inagaki F."/>
            <person name="Takami H."/>
        </authorList>
    </citation>
    <scope>NUCLEOTIDE SEQUENCE</scope>
    <source>
        <strain evidence="1">Expedition CK06-06</strain>
    </source>
</reference>
<name>X0SX93_9ZZZZ</name>
<dbReference type="EMBL" id="BARS01001111">
    <property type="protein sequence ID" value="GAF85599.1"/>
    <property type="molecule type" value="Genomic_DNA"/>
</dbReference>
<comment type="caution">
    <text evidence="1">The sequence shown here is derived from an EMBL/GenBank/DDBJ whole genome shotgun (WGS) entry which is preliminary data.</text>
</comment>
<accession>X0SX93</accession>
<proteinExistence type="predicted"/>